<dbReference type="GO" id="GO:0051301">
    <property type="term" value="P:cell division"/>
    <property type="evidence" value="ECO:0007669"/>
    <property type="project" value="UniProtKB-KW"/>
</dbReference>
<dbReference type="AlphaFoldDB" id="A0A4D9DL41"/>
<protein>
    <submittedName>
        <fullName evidence="1">Cell division protein FtsH</fullName>
    </submittedName>
</protein>
<dbReference type="Proteomes" id="UP000297703">
    <property type="component" value="Unassembled WGS sequence"/>
</dbReference>
<dbReference type="EMBL" id="QXTE01003145">
    <property type="protein sequence ID" value="TFJ95633.1"/>
    <property type="molecule type" value="Genomic_DNA"/>
</dbReference>
<keyword evidence="2" id="KW-1185">Reference proteome</keyword>
<organism evidence="1 2">
    <name type="scientific">Platysternon megacephalum</name>
    <name type="common">big-headed turtle</name>
    <dbReference type="NCBI Taxonomy" id="55544"/>
    <lineage>
        <taxon>Eukaryota</taxon>
        <taxon>Metazoa</taxon>
        <taxon>Chordata</taxon>
        <taxon>Craniata</taxon>
        <taxon>Vertebrata</taxon>
        <taxon>Euteleostomi</taxon>
        <taxon>Archelosauria</taxon>
        <taxon>Testudinata</taxon>
        <taxon>Testudines</taxon>
        <taxon>Cryptodira</taxon>
        <taxon>Durocryptodira</taxon>
        <taxon>Testudinoidea</taxon>
        <taxon>Platysternidae</taxon>
        <taxon>Platysternon</taxon>
    </lineage>
</organism>
<evidence type="ECO:0000313" key="2">
    <source>
        <dbReference type="Proteomes" id="UP000297703"/>
    </source>
</evidence>
<accession>A0A4D9DL41</accession>
<gene>
    <name evidence="1" type="ORF">DR999_PMT22736</name>
</gene>
<sequence>MALETLFFGQPQARTTCVAVKACVLQVGGLGLGSHTSISHTYCLSHLLANHTLLYIPSEGRIWIPNSPCKKQIDPSPKRLCCHASLRHTSGDEQCFFNPQLYISP</sequence>
<reference evidence="1 2" key="1">
    <citation type="submission" date="2019-04" db="EMBL/GenBank/DDBJ databases">
        <title>Draft genome of the big-headed turtle Platysternon megacephalum.</title>
        <authorList>
            <person name="Gong S."/>
        </authorList>
    </citation>
    <scope>NUCLEOTIDE SEQUENCE [LARGE SCALE GENOMIC DNA]</scope>
    <source>
        <strain evidence="1">DO16091913</strain>
        <tissue evidence="1">Muscle</tissue>
    </source>
</reference>
<comment type="caution">
    <text evidence="1">The sequence shown here is derived from an EMBL/GenBank/DDBJ whole genome shotgun (WGS) entry which is preliminary data.</text>
</comment>
<proteinExistence type="predicted"/>
<keyword evidence="1" id="KW-0132">Cell division</keyword>
<name>A0A4D9DL41_9SAUR</name>
<evidence type="ECO:0000313" key="1">
    <source>
        <dbReference type="EMBL" id="TFJ95633.1"/>
    </source>
</evidence>
<reference evidence="1 2" key="2">
    <citation type="submission" date="2019-04" db="EMBL/GenBank/DDBJ databases">
        <title>The genome sequence of big-headed turtle.</title>
        <authorList>
            <person name="Gong S."/>
        </authorList>
    </citation>
    <scope>NUCLEOTIDE SEQUENCE [LARGE SCALE GENOMIC DNA]</scope>
    <source>
        <strain evidence="1">DO16091913</strain>
        <tissue evidence="1">Muscle</tissue>
    </source>
</reference>
<keyword evidence="1" id="KW-0131">Cell cycle</keyword>